<name>A0A538SSJ8_UNCEI</name>
<sequence>MAIVSLEAARRADVGKGVARKLRAGGRVPAVYYGRGEDSIPLTISLKELESVIHSAEGSNVIVDLKVSGDKPKDRKALIREIQRDPVAGLILHLDLQHISLTERITVQVPIVLLGTPIGVKDAGGILEHLLREVEVECLPTEIPSKLEVDVSGLAIGDSLHVSDIKTERAEIKTEMDRAIAAVVPPTILEEVKPAEEVVEAEPELIAKEKKDEAVEPEEGGKQG</sequence>
<dbReference type="InterPro" id="IPR020930">
    <property type="entry name" value="Ribosomal_uL5_bac-type"/>
</dbReference>
<dbReference type="PANTHER" id="PTHR33284:SF1">
    <property type="entry name" value="RIBOSOMAL PROTEIN L25_GLN-TRNA SYNTHETASE, ANTI-CODON-BINDING DOMAIN-CONTAINING PROTEIN"/>
    <property type="match status" value="1"/>
</dbReference>
<feature type="domain" description="Large ribosomal subunit protein bL25 L25" evidence="7">
    <location>
        <begin position="6"/>
        <end position="96"/>
    </location>
</feature>
<dbReference type="InterPro" id="IPR020056">
    <property type="entry name" value="Rbsml_bL25/Gln-tRNA_synth_N"/>
</dbReference>
<protein>
    <recommendedName>
        <fullName evidence="5">Large ribosomal subunit protein bL25</fullName>
    </recommendedName>
    <alternativeName>
        <fullName evidence="5">General stress protein CTC</fullName>
    </alternativeName>
</protein>
<dbReference type="AlphaFoldDB" id="A0A538SSJ8"/>
<keyword evidence="2 5" id="KW-0694">RNA-binding</keyword>
<comment type="similarity">
    <text evidence="5">Belongs to the bacterial ribosomal protein bL25 family. CTC subfamily.</text>
</comment>
<evidence type="ECO:0000256" key="2">
    <source>
        <dbReference type="ARBA" id="ARBA00022884"/>
    </source>
</evidence>
<feature type="compositionally biased region" description="Basic and acidic residues" evidence="6">
    <location>
        <begin position="205"/>
        <end position="224"/>
    </location>
</feature>
<dbReference type="HAMAP" id="MF_01334">
    <property type="entry name" value="Ribosomal_bL25_CTC"/>
    <property type="match status" value="1"/>
</dbReference>
<dbReference type="InterPro" id="IPR037121">
    <property type="entry name" value="Ribosomal_bL25_C"/>
</dbReference>
<keyword evidence="4 5" id="KW-0687">Ribonucleoprotein</keyword>
<reference evidence="9 10" key="1">
    <citation type="journal article" date="2019" name="Nat. Microbiol.">
        <title>Mediterranean grassland soil C-N compound turnover is dependent on rainfall and depth, and is mediated by genomically divergent microorganisms.</title>
        <authorList>
            <person name="Diamond S."/>
            <person name="Andeer P.F."/>
            <person name="Li Z."/>
            <person name="Crits-Christoph A."/>
            <person name="Burstein D."/>
            <person name="Anantharaman K."/>
            <person name="Lane K.R."/>
            <person name="Thomas B.C."/>
            <person name="Pan C."/>
            <person name="Northen T.R."/>
            <person name="Banfield J.F."/>
        </authorList>
    </citation>
    <scope>NUCLEOTIDE SEQUENCE [LARGE SCALE GENOMIC DNA]</scope>
    <source>
        <strain evidence="9">WS_4</strain>
    </source>
</reference>
<evidence type="ECO:0000259" key="8">
    <source>
        <dbReference type="Pfam" id="PF14693"/>
    </source>
</evidence>
<feature type="domain" description="Large ribosomal subunit protein bL25 beta" evidence="8">
    <location>
        <begin position="105"/>
        <end position="186"/>
    </location>
</feature>
<dbReference type="InterPro" id="IPR020057">
    <property type="entry name" value="Ribosomal_bL25_b-dom"/>
</dbReference>
<dbReference type="Gene3D" id="2.170.120.20">
    <property type="entry name" value="Ribosomal protein L25, beta domain"/>
    <property type="match status" value="1"/>
</dbReference>
<evidence type="ECO:0000256" key="1">
    <source>
        <dbReference type="ARBA" id="ARBA00022730"/>
    </source>
</evidence>
<dbReference type="GO" id="GO:0003735">
    <property type="term" value="F:structural constituent of ribosome"/>
    <property type="evidence" value="ECO:0007669"/>
    <property type="project" value="InterPro"/>
</dbReference>
<evidence type="ECO:0000256" key="4">
    <source>
        <dbReference type="ARBA" id="ARBA00023274"/>
    </source>
</evidence>
<keyword evidence="1 5" id="KW-0699">rRNA-binding</keyword>
<comment type="subunit">
    <text evidence="5">Part of the 50S ribosomal subunit; part of the 5S rRNA/L5/L18/L25 subcomplex. Contacts the 5S rRNA. Binds to the 5S rRNA independently of L5 and L18.</text>
</comment>
<evidence type="ECO:0000256" key="6">
    <source>
        <dbReference type="SAM" id="MobiDB-lite"/>
    </source>
</evidence>
<evidence type="ECO:0000259" key="7">
    <source>
        <dbReference type="Pfam" id="PF01386"/>
    </source>
</evidence>
<dbReference type="Pfam" id="PF01386">
    <property type="entry name" value="Ribosomal_L25p"/>
    <property type="match status" value="1"/>
</dbReference>
<proteinExistence type="inferred from homology"/>
<comment type="function">
    <text evidence="5">This is one of the proteins that binds to the 5S RNA in the ribosome where it forms part of the central protuberance.</text>
</comment>
<comment type="caution">
    <text evidence="9">The sequence shown here is derived from an EMBL/GenBank/DDBJ whole genome shotgun (WGS) entry which is preliminary data.</text>
</comment>
<dbReference type="NCBIfam" id="TIGR00731">
    <property type="entry name" value="bL25_bact_ctc"/>
    <property type="match status" value="1"/>
</dbReference>
<dbReference type="GO" id="GO:0008097">
    <property type="term" value="F:5S rRNA binding"/>
    <property type="evidence" value="ECO:0007669"/>
    <property type="project" value="InterPro"/>
</dbReference>
<evidence type="ECO:0000313" key="9">
    <source>
        <dbReference type="EMBL" id="TMQ54345.1"/>
    </source>
</evidence>
<dbReference type="InterPro" id="IPR011035">
    <property type="entry name" value="Ribosomal_bL25/Gln-tRNA_synth"/>
</dbReference>
<dbReference type="Pfam" id="PF14693">
    <property type="entry name" value="Ribosomal_TL5_C"/>
    <property type="match status" value="1"/>
</dbReference>
<gene>
    <name evidence="5" type="primary">rplY</name>
    <name evidence="5" type="synonym">ctc</name>
    <name evidence="9" type="ORF">E6K74_06235</name>
</gene>
<evidence type="ECO:0000256" key="3">
    <source>
        <dbReference type="ARBA" id="ARBA00022980"/>
    </source>
</evidence>
<accession>A0A538SSJ8</accession>
<dbReference type="SUPFAM" id="SSF50715">
    <property type="entry name" value="Ribosomal protein L25-like"/>
    <property type="match status" value="1"/>
</dbReference>
<dbReference type="CDD" id="cd00495">
    <property type="entry name" value="Ribosomal_L25_TL5_CTC"/>
    <property type="match status" value="1"/>
</dbReference>
<evidence type="ECO:0000313" key="10">
    <source>
        <dbReference type="Proteomes" id="UP000319829"/>
    </source>
</evidence>
<dbReference type="Gene3D" id="2.40.240.10">
    <property type="entry name" value="Ribosomal Protein L25, Chain P"/>
    <property type="match status" value="1"/>
</dbReference>
<evidence type="ECO:0000256" key="5">
    <source>
        <dbReference type="HAMAP-Rule" id="MF_01334"/>
    </source>
</evidence>
<dbReference type="InterPro" id="IPR001021">
    <property type="entry name" value="Ribosomal_bL25_long"/>
</dbReference>
<dbReference type="GO" id="GO:0022625">
    <property type="term" value="C:cytosolic large ribosomal subunit"/>
    <property type="evidence" value="ECO:0007669"/>
    <property type="project" value="TreeGrafter"/>
</dbReference>
<dbReference type="EMBL" id="VBOU01000074">
    <property type="protein sequence ID" value="TMQ54345.1"/>
    <property type="molecule type" value="Genomic_DNA"/>
</dbReference>
<dbReference type="GO" id="GO:0006412">
    <property type="term" value="P:translation"/>
    <property type="evidence" value="ECO:0007669"/>
    <property type="project" value="UniProtKB-UniRule"/>
</dbReference>
<keyword evidence="3 5" id="KW-0689">Ribosomal protein</keyword>
<dbReference type="InterPro" id="IPR029751">
    <property type="entry name" value="Ribosomal_L25_dom"/>
</dbReference>
<dbReference type="PANTHER" id="PTHR33284">
    <property type="entry name" value="RIBOSOMAL PROTEIN L25/GLN-TRNA SYNTHETASE, ANTI-CODON-BINDING DOMAIN-CONTAINING PROTEIN"/>
    <property type="match status" value="1"/>
</dbReference>
<dbReference type="Proteomes" id="UP000319829">
    <property type="component" value="Unassembled WGS sequence"/>
</dbReference>
<organism evidence="9 10">
    <name type="scientific">Eiseniibacteriota bacterium</name>
    <dbReference type="NCBI Taxonomy" id="2212470"/>
    <lineage>
        <taxon>Bacteria</taxon>
        <taxon>Candidatus Eiseniibacteriota</taxon>
    </lineage>
</organism>
<feature type="region of interest" description="Disordered" evidence="6">
    <location>
        <begin position="203"/>
        <end position="224"/>
    </location>
</feature>